<reference evidence="2 3" key="1">
    <citation type="submission" date="2019-09" db="EMBL/GenBank/DDBJ databases">
        <title>A chromosome-level genome assembly of the Chinese tupelo Nyssa sinensis.</title>
        <authorList>
            <person name="Yang X."/>
            <person name="Kang M."/>
            <person name="Yang Y."/>
            <person name="Xiong H."/>
            <person name="Wang M."/>
            <person name="Zhang Z."/>
            <person name="Wang Z."/>
            <person name="Wu H."/>
            <person name="Ma T."/>
            <person name="Liu J."/>
            <person name="Xi Z."/>
        </authorList>
    </citation>
    <scope>NUCLEOTIDE SEQUENCE [LARGE SCALE GENOMIC DNA]</scope>
    <source>
        <strain evidence="2">J267</strain>
        <tissue evidence="2">Leaf</tissue>
    </source>
</reference>
<feature type="compositionally biased region" description="Basic and acidic residues" evidence="1">
    <location>
        <begin position="164"/>
        <end position="178"/>
    </location>
</feature>
<organism evidence="2 3">
    <name type="scientific">Nyssa sinensis</name>
    <dbReference type="NCBI Taxonomy" id="561372"/>
    <lineage>
        <taxon>Eukaryota</taxon>
        <taxon>Viridiplantae</taxon>
        <taxon>Streptophyta</taxon>
        <taxon>Embryophyta</taxon>
        <taxon>Tracheophyta</taxon>
        <taxon>Spermatophyta</taxon>
        <taxon>Magnoliopsida</taxon>
        <taxon>eudicotyledons</taxon>
        <taxon>Gunneridae</taxon>
        <taxon>Pentapetalae</taxon>
        <taxon>asterids</taxon>
        <taxon>Cornales</taxon>
        <taxon>Nyssaceae</taxon>
        <taxon>Nyssa</taxon>
    </lineage>
</organism>
<dbReference type="Proteomes" id="UP000325577">
    <property type="component" value="Linkage Group LG12"/>
</dbReference>
<evidence type="ECO:0000313" key="2">
    <source>
        <dbReference type="EMBL" id="KAA8542811.1"/>
    </source>
</evidence>
<feature type="region of interest" description="Disordered" evidence="1">
    <location>
        <begin position="160"/>
        <end position="189"/>
    </location>
</feature>
<protein>
    <submittedName>
        <fullName evidence="2">Uncharacterized protein</fullName>
    </submittedName>
</protein>
<dbReference type="AlphaFoldDB" id="A0A5J5BNS5"/>
<proteinExistence type="predicted"/>
<dbReference type="EMBL" id="CM018035">
    <property type="protein sequence ID" value="KAA8542811.1"/>
    <property type="molecule type" value="Genomic_DNA"/>
</dbReference>
<evidence type="ECO:0000256" key="1">
    <source>
        <dbReference type="SAM" id="MobiDB-lite"/>
    </source>
</evidence>
<keyword evidence="3" id="KW-1185">Reference proteome</keyword>
<gene>
    <name evidence="2" type="ORF">F0562_023963</name>
</gene>
<name>A0A5J5BNS5_9ASTE</name>
<evidence type="ECO:0000313" key="3">
    <source>
        <dbReference type="Proteomes" id="UP000325577"/>
    </source>
</evidence>
<sequence>MLMIERFPFAISFVPRPRNPPLYKSAITRTCHPIIQVREFWLDWYARLDQIDGTLAFRQFSELRWLPLLSITNPIDEPLVHKFCANLEAISDQVTTKAFVRGIAFDLTLALIVETLSIPREDEPSFPYAWGTTPKNELLMFLRLRVDGIVADEDYLVNQTPPQYRRDPSPPHPFHPDRGASSSNAHPPVTRGDLKEYFQRLWMALVIPVLQELST</sequence>
<accession>A0A5J5BNS5</accession>